<keyword evidence="2" id="KW-0812">Transmembrane</keyword>
<accession>A0AAD9I9S3</accession>
<evidence type="ECO:0000313" key="3">
    <source>
        <dbReference type="EMBL" id="KAK2073254.1"/>
    </source>
</evidence>
<comment type="caution">
    <text evidence="3">The sequence shown here is derived from an EMBL/GenBank/DDBJ whole genome shotgun (WGS) entry which is preliminary data.</text>
</comment>
<sequence length="326" mass="32936">MAVPSGGQRPLSPNLAHSYAPELSTIEGLHHVPPEAYGFGHDMPQVAGTLQMPGPDGTSHSTDKYIAHQPSSNHHLPSSMPPGAASPPVEKQPPEKKRILGLPVTGFWTLVGLAVLIILGVALGAGLGVGLSRSNSSKDASVPSASPATNLPGFTSQSTATATSAPVTAAPGTSTTAPSSSVTPSPASSSSTSPTSSAPVTSGTTGLAANSCTFTTPKTVSAADGTKFTEYCFTDWPNGVAAADGNGNVTDIARTTVYTFEECMAYCASYNAQISGGGTKCQAITYNSNLTDIIAVGKQGGDCFLKDKKGIDLQGSAESACAAIVY</sequence>
<dbReference type="AlphaFoldDB" id="A0AAD9I9S3"/>
<reference evidence="3" key="1">
    <citation type="journal article" date="2023" name="Mol. Plant Microbe Interact.">
        <title>Elucidating the Obligate Nature and Biological Capacity of an Invasive Fungal Corn Pathogen.</title>
        <authorList>
            <person name="MacCready J.S."/>
            <person name="Roggenkamp E.M."/>
            <person name="Gdanetz K."/>
            <person name="Chilvers M.I."/>
        </authorList>
    </citation>
    <scope>NUCLEOTIDE SEQUENCE</scope>
    <source>
        <strain evidence="3">PM02</strain>
    </source>
</reference>
<feature type="compositionally biased region" description="Low complexity" evidence="1">
    <location>
        <begin position="77"/>
        <end position="88"/>
    </location>
</feature>
<proteinExistence type="predicted"/>
<dbReference type="Proteomes" id="UP001217918">
    <property type="component" value="Unassembled WGS sequence"/>
</dbReference>
<evidence type="ECO:0000256" key="2">
    <source>
        <dbReference type="SAM" id="Phobius"/>
    </source>
</evidence>
<dbReference type="EMBL" id="JAQQPM010000006">
    <property type="protein sequence ID" value="KAK2073254.1"/>
    <property type="molecule type" value="Genomic_DNA"/>
</dbReference>
<feature type="region of interest" description="Disordered" evidence="1">
    <location>
        <begin position="132"/>
        <end position="203"/>
    </location>
</feature>
<evidence type="ECO:0000313" key="4">
    <source>
        <dbReference type="Proteomes" id="UP001217918"/>
    </source>
</evidence>
<feature type="region of interest" description="Disordered" evidence="1">
    <location>
        <begin position="35"/>
        <end position="94"/>
    </location>
</feature>
<name>A0AAD9I9S3_9PEZI</name>
<feature type="transmembrane region" description="Helical" evidence="2">
    <location>
        <begin position="106"/>
        <end position="131"/>
    </location>
</feature>
<feature type="compositionally biased region" description="Low complexity" evidence="1">
    <location>
        <begin position="158"/>
        <end position="203"/>
    </location>
</feature>
<feature type="compositionally biased region" description="Polar residues" evidence="1">
    <location>
        <begin position="132"/>
        <end position="157"/>
    </location>
</feature>
<organism evidence="3 4">
    <name type="scientific">Phyllachora maydis</name>
    <dbReference type="NCBI Taxonomy" id="1825666"/>
    <lineage>
        <taxon>Eukaryota</taxon>
        <taxon>Fungi</taxon>
        <taxon>Dikarya</taxon>
        <taxon>Ascomycota</taxon>
        <taxon>Pezizomycotina</taxon>
        <taxon>Sordariomycetes</taxon>
        <taxon>Sordariomycetidae</taxon>
        <taxon>Phyllachorales</taxon>
        <taxon>Phyllachoraceae</taxon>
        <taxon>Phyllachora</taxon>
    </lineage>
</organism>
<evidence type="ECO:0000256" key="1">
    <source>
        <dbReference type="SAM" id="MobiDB-lite"/>
    </source>
</evidence>
<protein>
    <submittedName>
        <fullName evidence="3">Uncharacterized protein</fullName>
    </submittedName>
</protein>
<gene>
    <name evidence="3" type="ORF">P8C59_007546</name>
</gene>
<keyword evidence="4" id="KW-1185">Reference proteome</keyword>
<keyword evidence="2" id="KW-1133">Transmembrane helix</keyword>
<keyword evidence="2" id="KW-0472">Membrane</keyword>